<dbReference type="FunFam" id="3.40.50.720:FF:000214">
    <property type="entry name" value="L-xylulose reductase"/>
    <property type="match status" value="1"/>
</dbReference>
<dbReference type="EMBL" id="IACF01001141">
    <property type="protein sequence ID" value="LAB66859.1"/>
    <property type="molecule type" value="mRNA"/>
</dbReference>
<comment type="similarity">
    <text evidence="1 5">Belongs to the short-chain dehydrogenases/reductases (SDR) family.</text>
</comment>
<dbReference type="Pfam" id="PF00106">
    <property type="entry name" value="adh_short"/>
    <property type="match status" value="1"/>
</dbReference>
<dbReference type="PANTHER" id="PTHR44252">
    <property type="entry name" value="D-ERYTHRULOSE REDUCTASE"/>
    <property type="match status" value="1"/>
</dbReference>
<evidence type="ECO:0000313" key="7">
    <source>
        <dbReference type="EMBL" id="LAC20683.1"/>
    </source>
</evidence>
<dbReference type="Gene3D" id="3.40.50.720">
    <property type="entry name" value="NAD(P)-binding Rossmann-like Domain"/>
    <property type="match status" value="1"/>
</dbReference>
<evidence type="ECO:0000313" key="6">
    <source>
        <dbReference type="EMBL" id="LAB66859.1"/>
    </source>
</evidence>
<dbReference type="PRINTS" id="PR00080">
    <property type="entry name" value="SDRFAMILY"/>
</dbReference>
<name>A0A2P2HYK2_9CRUS</name>
<dbReference type="InterPro" id="IPR020904">
    <property type="entry name" value="Sc_DH/Rdtase_CS"/>
</dbReference>
<dbReference type="SUPFAM" id="SSF51735">
    <property type="entry name" value="NAD(P)-binding Rossmann-fold domains"/>
    <property type="match status" value="1"/>
</dbReference>
<reference evidence="7" key="1">
    <citation type="submission" date="2017-11" db="EMBL/GenBank/DDBJ databases">
        <title>The sensing device of the deep-sea amphipod.</title>
        <authorList>
            <person name="Kobayashi H."/>
            <person name="Nagahama T."/>
            <person name="Arai W."/>
            <person name="Sasagawa Y."/>
            <person name="Umeda M."/>
            <person name="Hayashi T."/>
            <person name="Nikaido I."/>
            <person name="Watanabe H."/>
            <person name="Oguri K."/>
            <person name="Kitazato H."/>
            <person name="Fujioka K."/>
            <person name="Kido Y."/>
            <person name="Takami H."/>
        </authorList>
    </citation>
    <scope>NUCLEOTIDE SEQUENCE</scope>
    <source>
        <tissue evidence="7">Whole body</tissue>
    </source>
</reference>
<protein>
    <submittedName>
        <fullName evidence="6">L-xylulose reductase-like</fullName>
    </submittedName>
</protein>
<dbReference type="GO" id="GO:0004090">
    <property type="term" value="F:carbonyl reductase (NADPH) activity"/>
    <property type="evidence" value="ECO:0007669"/>
    <property type="project" value="TreeGrafter"/>
</dbReference>
<dbReference type="PRINTS" id="PR00081">
    <property type="entry name" value="GDHRDH"/>
</dbReference>
<evidence type="ECO:0000256" key="5">
    <source>
        <dbReference type="RuleBase" id="RU000363"/>
    </source>
</evidence>
<dbReference type="GO" id="GO:0006006">
    <property type="term" value="P:glucose metabolic process"/>
    <property type="evidence" value="ECO:0007669"/>
    <property type="project" value="TreeGrafter"/>
</dbReference>
<proteinExistence type="evidence at transcript level"/>
<comment type="subunit">
    <text evidence="2">Homotetramer.</text>
</comment>
<evidence type="ECO:0000256" key="4">
    <source>
        <dbReference type="ARBA" id="ARBA00023002"/>
    </source>
</evidence>
<dbReference type="AlphaFoldDB" id="A0A2P2HYK2"/>
<evidence type="ECO:0000256" key="1">
    <source>
        <dbReference type="ARBA" id="ARBA00006484"/>
    </source>
</evidence>
<dbReference type="InterPro" id="IPR051737">
    <property type="entry name" value="L-xylulose/Carbonyl_redctase"/>
</dbReference>
<keyword evidence="4" id="KW-0560">Oxidoreductase</keyword>
<dbReference type="GO" id="GO:0005997">
    <property type="term" value="P:xylulose metabolic process"/>
    <property type="evidence" value="ECO:0007669"/>
    <property type="project" value="TreeGrafter"/>
</dbReference>
<evidence type="ECO:0000256" key="3">
    <source>
        <dbReference type="ARBA" id="ARBA00022857"/>
    </source>
</evidence>
<sequence length="244" mass="26424">MNFDFSGKRALVTGAGAGIGRATALKLAELGAQVIALSRTKAHLDSLKQENPSIEIICVDLVEWSTTREAIKKVTPIHLLVNNAGICLQTPLLDATPEQFDLIFNVNLKAIMNVSQIVVADLLERNLKGNIVNVSSLASHRGVANFFLYAASKSAVDSFTKTMALELSPKGIRVNAVNPTVVMTEMGRHVWSDKEKSEAVLARIPQGKFVEKLDVVNGIVFLLSDNSDMINGHMLLIEGGLRCC</sequence>
<dbReference type="PANTHER" id="PTHR44252:SF3">
    <property type="entry name" value="D-ERYTHRULOSE REDUCTASE-RELATED"/>
    <property type="match status" value="1"/>
</dbReference>
<organism evidence="6">
    <name type="scientific">Hirondellea gigas</name>
    <dbReference type="NCBI Taxonomy" id="1518452"/>
    <lineage>
        <taxon>Eukaryota</taxon>
        <taxon>Metazoa</taxon>
        <taxon>Ecdysozoa</taxon>
        <taxon>Arthropoda</taxon>
        <taxon>Crustacea</taxon>
        <taxon>Multicrustacea</taxon>
        <taxon>Malacostraca</taxon>
        <taxon>Eumalacostraca</taxon>
        <taxon>Peracarida</taxon>
        <taxon>Amphipoda</taxon>
        <taxon>Amphilochidea</taxon>
        <taxon>Lysianassida</taxon>
        <taxon>Lysianassidira</taxon>
        <taxon>Lysianassoidea</taxon>
        <taxon>Lysianassidae</taxon>
        <taxon>Hirondellea</taxon>
    </lineage>
</organism>
<accession>A0A2P2HYK2</accession>
<evidence type="ECO:0000256" key="2">
    <source>
        <dbReference type="ARBA" id="ARBA00011881"/>
    </source>
</evidence>
<keyword evidence="3" id="KW-0521">NADP</keyword>
<dbReference type="PROSITE" id="PS00061">
    <property type="entry name" value="ADH_SHORT"/>
    <property type="match status" value="1"/>
</dbReference>
<dbReference type="EMBL" id="IACT01001330">
    <property type="protein sequence ID" value="LAC20683.1"/>
    <property type="molecule type" value="mRNA"/>
</dbReference>
<reference evidence="6" key="2">
    <citation type="journal article" date="2018" name="Biosci. Biotechnol. Biochem.">
        <title>Polysaccharide hydrolase of the hadal zone amphipods Hirondellea gigas.</title>
        <authorList>
            <person name="Kobayashi H."/>
            <person name="Nagahama T."/>
            <person name="Arai W."/>
            <person name="Sasagawa Y."/>
            <person name="Umeda M."/>
            <person name="Hayashi T."/>
            <person name="Nikaido I."/>
            <person name="Watanabe H."/>
            <person name="Oguri K."/>
            <person name="Kitazato H."/>
            <person name="Fujioka K."/>
            <person name="Kido Y."/>
            <person name="Takami H."/>
        </authorList>
    </citation>
    <scope>NUCLEOTIDE SEQUENCE</scope>
    <source>
        <tissue evidence="6">Whole body</tissue>
    </source>
</reference>
<dbReference type="InterPro" id="IPR002347">
    <property type="entry name" value="SDR_fam"/>
</dbReference>
<dbReference type="GO" id="GO:0050038">
    <property type="term" value="F:L-xylulose reductase (NADPH) activity"/>
    <property type="evidence" value="ECO:0007669"/>
    <property type="project" value="TreeGrafter"/>
</dbReference>
<dbReference type="InterPro" id="IPR036291">
    <property type="entry name" value="NAD(P)-bd_dom_sf"/>
</dbReference>